<reference evidence="3 4" key="1">
    <citation type="submission" date="2018-05" db="EMBL/GenBank/DDBJ databases">
        <title>Pararhodobacter marina sp. nov., isolated from deep-sea water of the Indian Ocean.</title>
        <authorList>
            <person name="Lai Q.Sr."/>
            <person name="Liu X."/>
            <person name="Shao Z."/>
        </authorList>
    </citation>
    <scope>NUCLEOTIDE SEQUENCE [LARGE SCALE GENOMIC DNA]</scope>
    <source>
        <strain evidence="3 4">CIC4N-9</strain>
    </source>
</reference>
<evidence type="ECO:0000313" key="3">
    <source>
        <dbReference type="EMBL" id="PWE31948.1"/>
    </source>
</evidence>
<organism evidence="3 4">
    <name type="scientific">Pararhodobacter marinus</name>
    <dbReference type="NCBI Taxonomy" id="2184063"/>
    <lineage>
        <taxon>Bacteria</taxon>
        <taxon>Pseudomonadati</taxon>
        <taxon>Pseudomonadota</taxon>
        <taxon>Alphaproteobacteria</taxon>
        <taxon>Rhodobacterales</taxon>
        <taxon>Paracoccaceae</taxon>
        <taxon>Pararhodobacter</taxon>
    </lineage>
</organism>
<keyword evidence="4" id="KW-1185">Reference proteome</keyword>
<evidence type="ECO:0000313" key="4">
    <source>
        <dbReference type="Proteomes" id="UP000244940"/>
    </source>
</evidence>
<dbReference type="EMBL" id="QEYD01000001">
    <property type="protein sequence ID" value="PWE31948.1"/>
    <property type="molecule type" value="Genomic_DNA"/>
</dbReference>
<dbReference type="PANTHER" id="PTHR10625:SF10">
    <property type="entry name" value="HISTONE DEACETYLASE HDAC1"/>
    <property type="match status" value="1"/>
</dbReference>
<protein>
    <submittedName>
        <fullName evidence="3">Acetoin utilization protein</fullName>
    </submittedName>
</protein>
<feature type="domain" description="Histone deacetylase" evidence="2">
    <location>
        <begin position="20"/>
        <end position="303"/>
    </location>
</feature>
<dbReference type="RefSeq" id="WP_109531748.1">
    <property type="nucleotide sequence ID" value="NZ_QEYD01000001.1"/>
</dbReference>
<accession>A0A2U2CJ99</accession>
<dbReference type="InterPro" id="IPR000286">
    <property type="entry name" value="HDACs"/>
</dbReference>
<dbReference type="Proteomes" id="UP000244940">
    <property type="component" value="Unassembled WGS sequence"/>
</dbReference>
<dbReference type="SUPFAM" id="SSF52768">
    <property type="entry name" value="Arginase/deacetylase"/>
    <property type="match status" value="1"/>
</dbReference>
<dbReference type="Gene3D" id="3.40.800.20">
    <property type="entry name" value="Histone deacetylase domain"/>
    <property type="match status" value="1"/>
</dbReference>
<dbReference type="InterPro" id="IPR023801">
    <property type="entry name" value="His_deacetylse_dom"/>
</dbReference>
<comment type="caution">
    <text evidence="3">The sequence shown here is derived from an EMBL/GenBank/DDBJ whole genome shotgun (WGS) entry which is preliminary data.</text>
</comment>
<sequence>MSTAFFTDPACLTHVTPDGHPERVARLNVVLDALAPLELDRRDSQPAPEAELLRCHPQDYVDRIRQAIPASGQEQLDADTWLSPGSWDAALGGLGALLAALDTVLAGEARNAFAAIRPPGHHAETATPMGFCLFGNVAIAAKRALDHHGLERVAVLDFDVHHGNGTQDLLQSDPRALFVSSHQFPLWPGTGRAEETGPHGTILNLPLPPGTQGAEFRDAWDSVVFPRLDDFRPELILVSAGFDAHVDDPLAQLALTEEDFVWITRRICETADRHCAGRVVSVLEGGYNLDALAASALAHVRVLMEQGA</sequence>
<gene>
    <name evidence="3" type="ORF">C4N9_01660</name>
</gene>
<dbReference type="Pfam" id="PF00850">
    <property type="entry name" value="Hist_deacetyl"/>
    <property type="match status" value="1"/>
</dbReference>
<dbReference type="CDD" id="cd11599">
    <property type="entry name" value="HDAC_classII_2"/>
    <property type="match status" value="1"/>
</dbReference>
<dbReference type="PRINTS" id="PR01270">
    <property type="entry name" value="HDASUPER"/>
</dbReference>
<name>A0A2U2CJ99_9RHOB</name>
<dbReference type="GO" id="GO:0040029">
    <property type="term" value="P:epigenetic regulation of gene expression"/>
    <property type="evidence" value="ECO:0007669"/>
    <property type="project" value="TreeGrafter"/>
</dbReference>
<dbReference type="AlphaFoldDB" id="A0A2U2CJ99"/>
<dbReference type="OrthoDB" id="9808367at2"/>
<dbReference type="GO" id="GO:0004407">
    <property type="term" value="F:histone deacetylase activity"/>
    <property type="evidence" value="ECO:0007669"/>
    <property type="project" value="TreeGrafter"/>
</dbReference>
<dbReference type="InterPro" id="IPR037138">
    <property type="entry name" value="His_deacetylse_dom_sf"/>
</dbReference>
<dbReference type="GeneID" id="94363584"/>
<evidence type="ECO:0000259" key="2">
    <source>
        <dbReference type="Pfam" id="PF00850"/>
    </source>
</evidence>
<dbReference type="PANTHER" id="PTHR10625">
    <property type="entry name" value="HISTONE DEACETYLASE HDAC1-RELATED"/>
    <property type="match status" value="1"/>
</dbReference>
<evidence type="ECO:0000256" key="1">
    <source>
        <dbReference type="ARBA" id="ARBA00005947"/>
    </source>
</evidence>
<comment type="similarity">
    <text evidence="1">Belongs to the histone deacetylase family.</text>
</comment>
<proteinExistence type="inferred from homology"/>
<dbReference type="InterPro" id="IPR023696">
    <property type="entry name" value="Ureohydrolase_dom_sf"/>
</dbReference>